<gene>
    <name evidence="11" type="primary">106084185</name>
</gene>
<evidence type="ECO:0000256" key="4">
    <source>
        <dbReference type="ARBA" id="ARBA00022723"/>
    </source>
</evidence>
<dbReference type="GO" id="GO:0005506">
    <property type="term" value="F:iron ion binding"/>
    <property type="evidence" value="ECO:0007669"/>
    <property type="project" value="InterPro"/>
</dbReference>
<keyword evidence="10" id="KW-0732">Signal</keyword>
<dbReference type="InterPro" id="IPR050196">
    <property type="entry name" value="Cytochrome_P450_Monoox"/>
</dbReference>
<feature type="signal peptide" evidence="10">
    <location>
        <begin position="1"/>
        <end position="21"/>
    </location>
</feature>
<keyword evidence="5 9" id="KW-0560">Oxidoreductase</keyword>
<evidence type="ECO:0000256" key="6">
    <source>
        <dbReference type="ARBA" id="ARBA00023004"/>
    </source>
</evidence>
<dbReference type="PANTHER" id="PTHR24291">
    <property type="entry name" value="CYTOCHROME P450 FAMILY 4"/>
    <property type="match status" value="1"/>
</dbReference>
<evidence type="ECO:0000256" key="3">
    <source>
        <dbReference type="ARBA" id="ARBA00022617"/>
    </source>
</evidence>
<evidence type="ECO:0008006" key="13">
    <source>
        <dbReference type="Google" id="ProtNLM"/>
    </source>
</evidence>
<evidence type="ECO:0000256" key="8">
    <source>
        <dbReference type="PIRSR" id="PIRSR602401-1"/>
    </source>
</evidence>
<keyword evidence="7 9" id="KW-0503">Monooxygenase</keyword>
<dbReference type="VEuPathDB" id="VectorBase:SCAU014260"/>
<dbReference type="PROSITE" id="PS00086">
    <property type="entry name" value="CYTOCHROME_P450"/>
    <property type="match status" value="1"/>
</dbReference>
<reference evidence="11" key="1">
    <citation type="submission" date="2020-05" db="UniProtKB">
        <authorList>
            <consortium name="EnsemblMetazoa"/>
        </authorList>
    </citation>
    <scope>IDENTIFICATION</scope>
    <source>
        <strain evidence="11">USDA</strain>
    </source>
</reference>
<dbReference type="InterPro" id="IPR002401">
    <property type="entry name" value="Cyt_P450_E_grp-I"/>
</dbReference>
<feature type="chain" id="PRO_5009327757" description="Cytochrome P450" evidence="10">
    <location>
        <begin position="22"/>
        <end position="512"/>
    </location>
</feature>
<keyword evidence="4 8" id="KW-0479">Metal-binding</keyword>
<comment type="cofactor">
    <cofactor evidence="1 8">
        <name>heme</name>
        <dbReference type="ChEBI" id="CHEBI:30413"/>
    </cofactor>
</comment>
<dbReference type="STRING" id="35570.A0A1I8Q635"/>
<name>A0A1I8Q635_STOCA</name>
<comment type="similarity">
    <text evidence="2 9">Belongs to the cytochrome P450 family.</text>
</comment>
<dbReference type="Proteomes" id="UP000095300">
    <property type="component" value="Unassembled WGS sequence"/>
</dbReference>
<accession>A0A1I8Q635</accession>
<evidence type="ECO:0000256" key="7">
    <source>
        <dbReference type="ARBA" id="ARBA00023033"/>
    </source>
</evidence>
<dbReference type="GO" id="GO:0004497">
    <property type="term" value="F:monooxygenase activity"/>
    <property type="evidence" value="ECO:0007669"/>
    <property type="project" value="UniProtKB-KW"/>
</dbReference>
<dbReference type="PRINTS" id="PR00385">
    <property type="entry name" value="P450"/>
</dbReference>
<evidence type="ECO:0000256" key="10">
    <source>
        <dbReference type="SAM" id="SignalP"/>
    </source>
</evidence>
<keyword evidence="6 8" id="KW-0408">Iron</keyword>
<evidence type="ECO:0000313" key="11">
    <source>
        <dbReference type="EnsemblMetazoa" id="SCAU014260-PA"/>
    </source>
</evidence>
<dbReference type="PRINTS" id="PR00463">
    <property type="entry name" value="EP450I"/>
</dbReference>
<dbReference type="InterPro" id="IPR036396">
    <property type="entry name" value="Cyt_P450_sf"/>
</dbReference>
<dbReference type="InterPro" id="IPR001128">
    <property type="entry name" value="Cyt_P450"/>
</dbReference>
<evidence type="ECO:0000313" key="12">
    <source>
        <dbReference type="Proteomes" id="UP000095300"/>
    </source>
</evidence>
<dbReference type="Gene3D" id="1.10.630.10">
    <property type="entry name" value="Cytochrome P450"/>
    <property type="match status" value="1"/>
</dbReference>
<dbReference type="AlphaFoldDB" id="A0A1I8Q635"/>
<evidence type="ECO:0000256" key="2">
    <source>
        <dbReference type="ARBA" id="ARBA00010617"/>
    </source>
</evidence>
<keyword evidence="12" id="KW-1185">Reference proteome</keyword>
<dbReference type="PANTHER" id="PTHR24291:SF187">
    <property type="entry name" value="CYTOCHROME P450 4AE1-RELATED"/>
    <property type="match status" value="1"/>
</dbReference>
<dbReference type="SUPFAM" id="SSF48264">
    <property type="entry name" value="Cytochrome P450"/>
    <property type="match status" value="1"/>
</dbReference>
<protein>
    <recommendedName>
        <fullName evidence="13">Cytochrome P450</fullName>
    </recommendedName>
</protein>
<evidence type="ECO:0000256" key="1">
    <source>
        <dbReference type="ARBA" id="ARBA00001971"/>
    </source>
</evidence>
<proteinExistence type="inferred from homology"/>
<evidence type="ECO:0000256" key="9">
    <source>
        <dbReference type="RuleBase" id="RU000461"/>
    </source>
</evidence>
<dbReference type="EnsemblMetazoa" id="SCAU014260-RA">
    <property type="protein sequence ID" value="SCAU014260-PA"/>
    <property type="gene ID" value="SCAU014260"/>
</dbReference>
<sequence length="512" mass="59005">MYLELLILLMILAFTADYLMRKRINDIVNASNFPRPRYTLPILGDCLPYLGLEIKDSLDFFNRMHEKFGKVCRLWVFYRCIFFVQDVKFFEHILSSPTLISKSFFYDMVSSWLGNGLLLSTGSKWHKRRKIITPTFHFKILQQFVEIFDHHSRTMVSKLSKIADGKTSIDIYQAVCPATLDIIAEAALGVKIDAQQNTDIAYTKALKIVAHITWYRFMNPFRYSDINFMLLAPRYYMQLHKNIRIMHVFTEKMINERRATLTRSSESAKASQSCPDIVEDDQSVGLKQRLSFLDVLLQATIDDQYLTNADIREEVDTFTFEGHDTTTSGISNTLYLLARHPKAQEKVFEEILNVIGADKEKSVGMNELQELKYLECVLKESMRLYPPVPLIGREVKEDTKIGDQVLPANSTICMSIYAIGHDPQLFEFPEEFRPERFACSKDEKINPYAYVPFSAGPRNCIGQKFAILEMKSIVSCIIRHYELLPLGVEFQPIVSLVLRSSTGVNLGLKRRI</sequence>
<keyword evidence="3 8" id="KW-0349">Heme</keyword>
<dbReference type="GO" id="GO:0016705">
    <property type="term" value="F:oxidoreductase activity, acting on paired donors, with incorporation or reduction of molecular oxygen"/>
    <property type="evidence" value="ECO:0007669"/>
    <property type="project" value="InterPro"/>
</dbReference>
<organism evidence="11 12">
    <name type="scientific">Stomoxys calcitrans</name>
    <name type="common">Stable fly</name>
    <name type="synonym">Conops calcitrans</name>
    <dbReference type="NCBI Taxonomy" id="35570"/>
    <lineage>
        <taxon>Eukaryota</taxon>
        <taxon>Metazoa</taxon>
        <taxon>Ecdysozoa</taxon>
        <taxon>Arthropoda</taxon>
        <taxon>Hexapoda</taxon>
        <taxon>Insecta</taxon>
        <taxon>Pterygota</taxon>
        <taxon>Neoptera</taxon>
        <taxon>Endopterygota</taxon>
        <taxon>Diptera</taxon>
        <taxon>Brachycera</taxon>
        <taxon>Muscomorpha</taxon>
        <taxon>Muscoidea</taxon>
        <taxon>Muscidae</taxon>
        <taxon>Stomoxys</taxon>
    </lineage>
</organism>
<evidence type="ECO:0000256" key="5">
    <source>
        <dbReference type="ARBA" id="ARBA00023002"/>
    </source>
</evidence>
<dbReference type="CDD" id="cd20628">
    <property type="entry name" value="CYP4"/>
    <property type="match status" value="1"/>
</dbReference>
<dbReference type="Pfam" id="PF00067">
    <property type="entry name" value="p450"/>
    <property type="match status" value="1"/>
</dbReference>
<feature type="binding site" description="axial binding residue" evidence="8">
    <location>
        <position position="460"/>
    </location>
    <ligand>
        <name>heme</name>
        <dbReference type="ChEBI" id="CHEBI:30413"/>
    </ligand>
    <ligandPart>
        <name>Fe</name>
        <dbReference type="ChEBI" id="CHEBI:18248"/>
    </ligandPart>
</feature>
<dbReference type="InterPro" id="IPR017972">
    <property type="entry name" value="Cyt_P450_CS"/>
</dbReference>
<dbReference type="GO" id="GO:0020037">
    <property type="term" value="F:heme binding"/>
    <property type="evidence" value="ECO:0007669"/>
    <property type="project" value="InterPro"/>
</dbReference>